<name>A0A4R7BEF8_9NEIS</name>
<dbReference type="RefSeq" id="WP_133678575.1">
    <property type="nucleotide sequence ID" value="NZ_SNZP01000002.1"/>
</dbReference>
<evidence type="ECO:0000313" key="2">
    <source>
        <dbReference type="Proteomes" id="UP000295611"/>
    </source>
</evidence>
<dbReference type="AlphaFoldDB" id="A0A4R7BEF8"/>
<comment type="caution">
    <text evidence="1">The sequence shown here is derived from an EMBL/GenBank/DDBJ whole genome shotgun (WGS) entry which is preliminary data.</text>
</comment>
<dbReference type="OrthoDB" id="8587821at2"/>
<evidence type="ECO:0000313" key="1">
    <source>
        <dbReference type="EMBL" id="TDR82146.1"/>
    </source>
</evidence>
<sequence>MAYPDLQLLQNNRSEFCRIVSNHIQYQLPQSEWERLLALAQSAPPYSPELSFTAFDAIEARVHHLTFIEQISPLEMQSVPEYSQRLQTIGLLDGQPVCYYRGSGIYQWSIAPDADSLCFWLTHPAYPPDWPADDSERAYSKASYGRCLFKPSDFI</sequence>
<organism evidence="1 2">
    <name type="scientific">Paludibacterium purpuratum</name>
    <dbReference type="NCBI Taxonomy" id="1144873"/>
    <lineage>
        <taxon>Bacteria</taxon>
        <taxon>Pseudomonadati</taxon>
        <taxon>Pseudomonadota</taxon>
        <taxon>Betaproteobacteria</taxon>
        <taxon>Neisseriales</taxon>
        <taxon>Chromobacteriaceae</taxon>
        <taxon>Paludibacterium</taxon>
    </lineage>
</organism>
<gene>
    <name evidence="1" type="ORF">DFP86_102260</name>
</gene>
<keyword evidence="2" id="KW-1185">Reference proteome</keyword>
<dbReference type="EMBL" id="SNZP01000002">
    <property type="protein sequence ID" value="TDR82146.1"/>
    <property type="molecule type" value="Genomic_DNA"/>
</dbReference>
<proteinExistence type="predicted"/>
<dbReference type="Proteomes" id="UP000295611">
    <property type="component" value="Unassembled WGS sequence"/>
</dbReference>
<protein>
    <submittedName>
        <fullName evidence="1">Uncharacterized protein</fullName>
    </submittedName>
</protein>
<accession>A0A4R7BEF8</accession>
<reference evidence="1 2" key="1">
    <citation type="submission" date="2019-03" db="EMBL/GenBank/DDBJ databases">
        <title>Genomic Encyclopedia of Type Strains, Phase III (KMG-III): the genomes of soil and plant-associated and newly described type strains.</title>
        <authorList>
            <person name="Whitman W."/>
        </authorList>
    </citation>
    <scope>NUCLEOTIDE SEQUENCE [LARGE SCALE GENOMIC DNA]</scope>
    <source>
        <strain evidence="1 2">CECT 8976</strain>
    </source>
</reference>